<reference evidence="3 4" key="1">
    <citation type="submission" date="2018-05" db="EMBL/GenBank/DDBJ databases">
        <title>Genome sequencing of Flavobacterium sp. HYN0056.</title>
        <authorList>
            <person name="Yi H."/>
            <person name="Baek C."/>
        </authorList>
    </citation>
    <scope>NUCLEOTIDE SEQUENCE [LARGE SCALE GENOMIC DNA]</scope>
    <source>
        <strain evidence="3 4">HYN0056</strain>
    </source>
</reference>
<dbReference type="SUPFAM" id="SSF50156">
    <property type="entry name" value="PDZ domain-like"/>
    <property type="match status" value="1"/>
</dbReference>
<dbReference type="AlphaFoldDB" id="A0A2S1YP08"/>
<evidence type="ECO:0000313" key="4">
    <source>
        <dbReference type="Proteomes" id="UP000245250"/>
    </source>
</evidence>
<sequence>MKVKSKKIAFFLLKKIFVLLLLIHSVLTAQNTENQNKIVKKVLEQSYPAAVKLWGIDSLNLKQNSPQFSGVVVTKEGIILTAAHAIHPGNFYRVHFPDGKTVKAKAMGRMGIKSMQGRPDIGMLKIIDPGAYPFAEMGWSDSMSTNNLCVSIAYPTTLNQDIPTIRVGKIATVLDPWGFMVSTCKMEPGDSGGPLFDNLGRVIAIHSRIAVDEDINYESPVNLFREYWEYLLQPVNYAELPSDKLQFAPDTLNNKLIDNDNLIVIPHNLAVKGIAEIVSKADKTKVIAFGTLIKPENKTGKFTWIVTKNSLLTSAVLVKIDGKFHDTKIFATSISNDLALLKINKTNKEEISKTKVVDSFENPGTTLVSFLSDNKNELSSLGSRVFEFKTKPAKGYFGAGANFIKGNITITSLGPDSPAAKAGLKVQDQVKFINGIAVIKPEDYGRELMQYVVGDTISIKGLRNGEEFDYTVVLGEFPLSDHPSNKFQGGRSERFDNFESVFAHDAKLQPYQCGGPVFKIDGTFMGINIARFSRTCSLAIPAEVIFNFVESSLNTEI</sequence>
<keyword evidence="4" id="KW-1185">Reference proteome</keyword>
<organism evidence="3 4">
    <name type="scientific">Flavobacterium crocinum</name>
    <dbReference type="NCBI Taxonomy" id="2183896"/>
    <lineage>
        <taxon>Bacteria</taxon>
        <taxon>Pseudomonadati</taxon>
        <taxon>Bacteroidota</taxon>
        <taxon>Flavobacteriia</taxon>
        <taxon>Flavobacteriales</taxon>
        <taxon>Flavobacteriaceae</taxon>
        <taxon>Flavobacterium</taxon>
    </lineage>
</organism>
<proteinExistence type="inferred from homology"/>
<dbReference type="InterPro" id="IPR001478">
    <property type="entry name" value="PDZ"/>
</dbReference>
<accession>A0A2S1YP08</accession>
<dbReference type="EMBL" id="CP029255">
    <property type="protein sequence ID" value="AWK05819.1"/>
    <property type="molecule type" value="Genomic_DNA"/>
</dbReference>
<dbReference type="PROSITE" id="PS50106">
    <property type="entry name" value="PDZ"/>
    <property type="match status" value="1"/>
</dbReference>
<protein>
    <recommendedName>
        <fullName evidence="2">PDZ domain-containing protein</fullName>
    </recommendedName>
</protein>
<dbReference type="InterPro" id="IPR043504">
    <property type="entry name" value="Peptidase_S1_PA_chymotrypsin"/>
</dbReference>
<dbReference type="OrthoDB" id="9766361at2"/>
<dbReference type="KEGG" id="fcr:HYN56_16900"/>
<dbReference type="Gene3D" id="2.30.42.10">
    <property type="match status" value="1"/>
</dbReference>
<comment type="similarity">
    <text evidence="1">Belongs to the peptidase S1C family.</text>
</comment>
<evidence type="ECO:0000313" key="3">
    <source>
        <dbReference type="EMBL" id="AWK05819.1"/>
    </source>
</evidence>
<dbReference type="Gene3D" id="2.40.10.120">
    <property type="match status" value="1"/>
</dbReference>
<dbReference type="InterPro" id="IPR009003">
    <property type="entry name" value="Peptidase_S1_PA"/>
</dbReference>
<dbReference type="Gene3D" id="2.40.10.10">
    <property type="entry name" value="Trypsin-like serine proteases"/>
    <property type="match status" value="1"/>
</dbReference>
<dbReference type="Pfam" id="PF13365">
    <property type="entry name" value="Trypsin_2"/>
    <property type="match status" value="1"/>
</dbReference>
<evidence type="ECO:0000256" key="1">
    <source>
        <dbReference type="ARBA" id="ARBA00010541"/>
    </source>
</evidence>
<dbReference type="Proteomes" id="UP000245250">
    <property type="component" value="Chromosome"/>
</dbReference>
<dbReference type="Pfam" id="PF13180">
    <property type="entry name" value="PDZ_2"/>
    <property type="match status" value="1"/>
</dbReference>
<dbReference type="SUPFAM" id="SSF50494">
    <property type="entry name" value="Trypsin-like serine proteases"/>
    <property type="match status" value="2"/>
</dbReference>
<dbReference type="PANTHER" id="PTHR22939">
    <property type="entry name" value="SERINE PROTEASE FAMILY S1C HTRA-RELATED"/>
    <property type="match status" value="1"/>
</dbReference>
<name>A0A2S1YP08_9FLAO</name>
<feature type="domain" description="PDZ" evidence="2">
    <location>
        <begin position="367"/>
        <end position="440"/>
    </location>
</feature>
<gene>
    <name evidence="3" type="ORF">HYN56_16900</name>
</gene>
<evidence type="ECO:0000259" key="2">
    <source>
        <dbReference type="PROSITE" id="PS50106"/>
    </source>
</evidence>
<dbReference type="InterPro" id="IPR036034">
    <property type="entry name" value="PDZ_sf"/>
</dbReference>
<dbReference type="PANTHER" id="PTHR22939:SF129">
    <property type="entry name" value="SERINE PROTEASE HTRA2, MITOCHONDRIAL"/>
    <property type="match status" value="1"/>
</dbReference>